<dbReference type="Gene3D" id="1.20.1270.280">
    <property type="match status" value="1"/>
</dbReference>
<accession>A0A9D4MQ79</accession>
<evidence type="ECO:0000259" key="2">
    <source>
        <dbReference type="Pfam" id="PF18198"/>
    </source>
</evidence>
<evidence type="ECO:0008006" key="6">
    <source>
        <dbReference type="Google" id="ProtNLM"/>
    </source>
</evidence>
<name>A0A9D4MQ79_DREPO</name>
<keyword evidence="5" id="KW-1185">Reference proteome</keyword>
<dbReference type="Gene3D" id="3.10.490.20">
    <property type="match status" value="1"/>
</dbReference>
<dbReference type="InterPro" id="IPR042219">
    <property type="entry name" value="AAA_lid_11_sf"/>
</dbReference>
<gene>
    <name evidence="4" type="ORF">DPMN_005361</name>
</gene>
<dbReference type="Proteomes" id="UP000828390">
    <property type="component" value="Unassembled WGS sequence"/>
</dbReference>
<dbReference type="GO" id="GO:0051959">
    <property type="term" value="F:dynein light intermediate chain binding"/>
    <property type="evidence" value="ECO:0007669"/>
    <property type="project" value="InterPro"/>
</dbReference>
<dbReference type="InterPro" id="IPR026983">
    <property type="entry name" value="DHC"/>
</dbReference>
<dbReference type="InterPro" id="IPR027417">
    <property type="entry name" value="P-loop_NTPase"/>
</dbReference>
<dbReference type="Pfam" id="PF18198">
    <property type="entry name" value="AAA_lid_11"/>
    <property type="match status" value="1"/>
</dbReference>
<evidence type="ECO:0000259" key="1">
    <source>
        <dbReference type="Pfam" id="PF03028"/>
    </source>
</evidence>
<organism evidence="4 5">
    <name type="scientific">Dreissena polymorpha</name>
    <name type="common">Zebra mussel</name>
    <name type="synonym">Mytilus polymorpha</name>
    <dbReference type="NCBI Taxonomy" id="45954"/>
    <lineage>
        <taxon>Eukaryota</taxon>
        <taxon>Metazoa</taxon>
        <taxon>Spiralia</taxon>
        <taxon>Lophotrochozoa</taxon>
        <taxon>Mollusca</taxon>
        <taxon>Bivalvia</taxon>
        <taxon>Autobranchia</taxon>
        <taxon>Heteroconchia</taxon>
        <taxon>Euheterodonta</taxon>
        <taxon>Imparidentia</taxon>
        <taxon>Neoheterodontei</taxon>
        <taxon>Myida</taxon>
        <taxon>Dreissenoidea</taxon>
        <taxon>Dreissenidae</taxon>
        <taxon>Dreissena</taxon>
    </lineage>
</organism>
<dbReference type="Pfam" id="PF03028">
    <property type="entry name" value="Dynein_heavy"/>
    <property type="match status" value="1"/>
</dbReference>
<dbReference type="InterPro" id="IPR041228">
    <property type="entry name" value="Dynein_C"/>
</dbReference>
<reference evidence="4" key="1">
    <citation type="journal article" date="2019" name="bioRxiv">
        <title>The Genome of the Zebra Mussel, Dreissena polymorpha: A Resource for Invasive Species Research.</title>
        <authorList>
            <person name="McCartney M.A."/>
            <person name="Auch B."/>
            <person name="Kono T."/>
            <person name="Mallez S."/>
            <person name="Zhang Y."/>
            <person name="Obille A."/>
            <person name="Becker A."/>
            <person name="Abrahante J.E."/>
            <person name="Garbe J."/>
            <person name="Badalamenti J.P."/>
            <person name="Herman A."/>
            <person name="Mangelson H."/>
            <person name="Liachko I."/>
            <person name="Sullivan S."/>
            <person name="Sone E.D."/>
            <person name="Koren S."/>
            <person name="Silverstein K.A.T."/>
            <person name="Beckman K.B."/>
            <person name="Gohl D.M."/>
        </authorList>
    </citation>
    <scope>NUCLEOTIDE SEQUENCE</scope>
    <source>
        <strain evidence="4">Duluth1</strain>
        <tissue evidence="4">Whole animal</tissue>
    </source>
</reference>
<sequence length="575" mass="65654">MGSKALQTISLGQGQGPFAEKLVMDAVEAGTWVVLQNCHLAASWLGELERICETVITDQARMKDTFRLWLTSYPSPVFPVSVLQNGVKMTNEPPKGLRANLLRSYLNDPISDPAFFNSCNKPKVFEKLLFGLCFFHALVQERRKFAGLGWNIPYEFNESDLRISVRQLEMFINDYAEPPLEALTYLTGQCNYGGRVTDDQDRRLIISILEIFYNRDIITDDAYRFSSSGMYYAPPKGTYDSYVAYIRSLPLIPHPEVFGLHENADITKDQKETQQLFDGILLTLPRQLIGAGQSTQEVIEELAADILSKIPPDFNLEEVQARYPVRYEESMNTVLVQELIRFNRLIQVVRTSLQDIRKAIKGLVLMSSELEDMFDSMMVGKVPAMWAAKSYPSLKPLGSYITDLLARLAFFKEWIYSGSPVVKWISGFYFTQSFLTGVLQNYARKFQIPIDHLGFEFEVMSHDTSMPQKPSNGAYVRGLFMEGARWDRQKKMINESQPKILHEIVPVIWLKPGKTEDFEKKHNYSCPVYKTSARRGVLSTTGHSTNWVMTINFPSDQPENHWINRGVACLCQLDN</sequence>
<protein>
    <recommendedName>
        <fullName evidence="6">Dynein heavy chain</fullName>
    </recommendedName>
</protein>
<dbReference type="Gene3D" id="1.10.8.720">
    <property type="entry name" value="Region D6 of dynein motor"/>
    <property type="match status" value="1"/>
</dbReference>
<dbReference type="FunFam" id="1.10.8.720:FF:000001">
    <property type="entry name" value="dynein heavy chain 7, axonemal"/>
    <property type="match status" value="1"/>
</dbReference>
<evidence type="ECO:0000313" key="4">
    <source>
        <dbReference type="EMBL" id="KAH3881435.1"/>
    </source>
</evidence>
<dbReference type="PANTHER" id="PTHR22878">
    <property type="entry name" value="DYNEIN HEAVY CHAIN 6, AXONEMAL-LIKE-RELATED"/>
    <property type="match status" value="1"/>
</dbReference>
<dbReference type="InterPro" id="IPR004273">
    <property type="entry name" value="Dynein_heavy_D6_P-loop"/>
</dbReference>
<dbReference type="EMBL" id="JAIWYP010000001">
    <property type="protein sequence ID" value="KAH3881435.1"/>
    <property type="molecule type" value="Genomic_DNA"/>
</dbReference>
<dbReference type="Pfam" id="PF18199">
    <property type="entry name" value="Dynein_C"/>
    <property type="match status" value="1"/>
</dbReference>
<feature type="domain" description="Dynein heavy chain C-terminal" evidence="3">
    <location>
        <begin position="270"/>
        <end position="571"/>
    </location>
</feature>
<dbReference type="InterPro" id="IPR041658">
    <property type="entry name" value="AAA_lid_11"/>
</dbReference>
<dbReference type="GO" id="GO:0007018">
    <property type="term" value="P:microtubule-based movement"/>
    <property type="evidence" value="ECO:0007669"/>
    <property type="project" value="InterPro"/>
</dbReference>
<reference evidence="4" key="2">
    <citation type="submission" date="2020-11" db="EMBL/GenBank/DDBJ databases">
        <authorList>
            <person name="McCartney M.A."/>
            <person name="Auch B."/>
            <person name="Kono T."/>
            <person name="Mallez S."/>
            <person name="Becker A."/>
            <person name="Gohl D.M."/>
            <person name="Silverstein K.A.T."/>
            <person name="Koren S."/>
            <person name="Bechman K.B."/>
            <person name="Herman A."/>
            <person name="Abrahante J.E."/>
            <person name="Garbe J."/>
        </authorList>
    </citation>
    <scope>NUCLEOTIDE SEQUENCE</scope>
    <source>
        <strain evidence="4">Duluth1</strain>
        <tissue evidence="4">Whole animal</tissue>
    </source>
</reference>
<evidence type="ECO:0000259" key="3">
    <source>
        <dbReference type="Pfam" id="PF18199"/>
    </source>
</evidence>
<dbReference type="FunFam" id="1.20.1270.280:FF:000001">
    <property type="entry name" value="dynein heavy chain 7, axonemal"/>
    <property type="match status" value="1"/>
</dbReference>
<evidence type="ECO:0000313" key="5">
    <source>
        <dbReference type="Proteomes" id="UP000828390"/>
    </source>
</evidence>
<dbReference type="GO" id="GO:0008569">
    <property type="term" value="F:minus-end-directed microtubule motor activity"/>
    <property type="evidence" value="ECO:0007669"/>
    <property type="project" value="InterPro"/>
</dbReference>
<dbReference type="FunFam" id="3.10.490.20:FF:000001">
    <property type="entry name" value="dynein heavy chain 7, axonemal"/>
    <property type="match status" value="1"/>
</dbReference>
<comment type="caution">
    <text evidence="4">The sequence shown here is derived from an EMBL/GenBank/DDBJ whole genome shotgun (WGS) entry which is preliminary data.</text>
</comment>
<proteinExistence type="predicted"/>
<feature type="domain" description="Dynein heavy chain AAA lid" evidence="2">
    <location>
        <begin position="125"/>
        <end position="264"/>
    </location>
</feature>
<dbReference type="GO" id="GO:0045505">
    <property type="term" value="F:dynein intermediate chain binding"/>
    <property type="evidence" value="ECO:0007669"/>
    <property type="project" value="InterPro"/>
</dbReference>
<dbReference type="Gene3D" id="3.40.50.300">
    <property type="entry name" value="P-loop containing nucleotide triphosphate hydrolases"/>
    <property type="match status" value="1"/>
</dbReference>
<dbReference type="InterPro" id="IPR043160">
    <property type="entry name" value="Dynein_C_barrel"/>
</dbReference>
<dbReference type="PANTHER" id="PTHR22878:SF71">
    <property type="entry name" value="DYNEIN, AXONEMAL, HEAVY CHAIN 3"/>
    <property type="match status" value="1"/>
</dbReference>
<dbReference type="GO" id="GO:0030286">
    <property type="term" value="C:dynein complex"/>
    <property type="evidence" value="ECO:0007669"/>
    <property type="project" value="InterPro"/>
</dbReference>
<dbReference type="AlphaFoldDB" id="A0A9D4MQ79"/>
<feature type="domain" description="Dynein heavy chain region D6 P-loop" evidence="1">
    <location>
        <begin position="4"/>
        <end position="90"/>
    </location>
</feature>